<feature type="compositionally biased region" description="Basic and acidic residues" evidence="1">
    <location>
        <begin position="258"/>
        <end position="277"/>
    </location>
</feature>
<gene>
    <name evidence="2" type="ORF">PCOR1329_LOCUS66569</name>
</gene>
<protein>
    <submittedName>
        <fullName evidence="2">Uncharacterized protein</fullName>
    </submittedName>
</protein>
<accession>A0ABN9WEH0</accession>
<organism evidence="2 3">
    <name type="scientific">Prorocentrum cordatum</name>
    <dbReference type="NCBI Taxonomy" id="2364126"/>
    <lineage>
        <taxon>Eukaryota</taxon>
        <taxon>Sar</taxon>
        <taxon>Alveolata</taxon>
        <taxon>Dinophyceae</taxon>
        <taxon>Prorocentrales</taxon>
        <taxon>Prorocentraceae</taxon>
        <taxon>Prorocentrum</taxon>
    </lineage>
</organism>
<feature type="region of interest" description="Disordered" evidence="1">
    <location>
        <begin position="420"/>
        <end position="447"/>
    </location>
</feature>
<feature type="compositionally biased region" description="Basic and acidic residues" evidence="1">
    <location>
        <begin position="432"/>
        <end position="447"/>
    </location>
</feature>
<keyword evidence="3" id="KW-1185">Reference proteome</keyword>
<evidence type="ECO:0000313" key="2">
    <source>
        <dbReference type="EMBL" id="CAK0884766.1"/>
    </source>
</evidence>
<comment type="caution">
    <text evidence="2">The sequence shown here is derived from an EMBL/GenBank/DDBJ whole genome shotgun (WGS) entry which is preliminary data.</text>
</comment>
<reference evidence="2" key="1">
    <citation type="submission" date="2023-10" db="EMBL/GenBank/DDBJ databases">
        <authorList>
            <person name="Chen Y."/>
            <person name="Shah S."/>
            <person name="Dougan E. K."/>
            <person name="Thang M."/>
            <person name="Chan C."/>
        </authorList>
    </citation>
    <scope>NUCLEOTIDE SEQUENCE [LARGE SCALE GENOMIC DNA]</scope>
</reference>
<evidence type="ECO:0000256" key="1">
    <source>
        <dbReference type="SAM" id="MobiDB-lite"/>
    </source>
</evidence>
<sequence>MDWPLSRREAQRCALLYYQREATAAEEEMRSKDEALRRARKELRRASTGCRVSREPPPLPSADSCAASSQTHLRPRCGLALLIVVAAAVSLADLYAVGPDAADQHYRSEQHHGGHHDGVEHHAADRPYRNEQHLGAHDGVEHRVADQHNEYDQHRGAHYHGFGHHVADQPYNSEQHLGVLRRGTEHHAEDQHNGHEQNHGVQNRGVEHHVLDQHDVNEHYYGVRHDEVEHHVADQPYGNEQHFGAHHRAIEHHVEDQHSGHEHEITDQHCGNEEQHHITSQANHTVDHGGAAPHNVDQHQGVEQVFGDRHHGALWGLLGGLLVVLGAWCVQALGVISPRGKSNCAGEAPPSTAGTAAAVSGAPLAALAAAAPAAPEAAEAAPDHPQALDSTRPAGSSPGSRSASAVVVGAGRGLASSCPAAAAAPAPAPPPRAEEEAPAHTEEEAEMQRATRRIMQLIQQFNSVTAEDFEDLKRELVMLLKRDLPRTGQMFSMLKGEATRIIAMHSLCYTVVRTTVLTTSLSIEQGKPIRRMEVGEAMEVTQGPTMDPSIGASRILGRALKDGATGWATVAGSNGTAFLKSGVHGGAKRALGGA</sequence>
<feature type="region of interest" description="Disordered" evidence="1">
    <location>
        <begin position="375"/>
        <end position="405"/>
    </location>
</feature>
<feature type="region of interest" description="Disordered" evidence="1">
    <location>
        <begin position="258"/>
        <end position="296"/>
    </location>
</feature>
<evidence type="ECO:0000313" key="3">
    <source>
        <dbReference type="Proteomes" id="UP001189429"/>
    </source>
</evidence>
<dbReference type="Proteomes" id="UP001189429">
    <property type="component" value="Unassembled WGS sequence"/>
</dbReference>
<proteinExistence type="predicted"/>
<dbReference type="EMBL" id="CAUYUJ010018582">
    <property type="protein sequence ID" value="CAK0884766.1"/>
    <property type="molecule type" value="Genomic_DNA"/>
</dbReference>
<name>A0ABN9WEH0_9DINO</name>
<feature type="compositionally biased region" description="Low complexity" evidence="1">
    <location>
        <begin position="392"/>
        <end position="405"/>
    </location>
</feature>